<dbReference type="Pfam" id="PF00872">
    <property type="entry name" value="Transposase_mut"/>
    <property type="match status" value="1"/>
</dbReference>
<evidence type="ECO:0000256" key="1">
    <source>
        <dbReference type="ARBA" id="ARBA00002190"/>
    </source>
</evidence>
<evidence type="ECO:0000256" key="3">
    <source>
        <dbReference type="ARBA" id="ARBA00022578"/>
    </source>
</evidence>
<sequence>MSASTITRLTAQWQDEAAAFGRRDLSGTDYVYQWVDGIHLKVRLEQTKLCLLVMIGVRGKGRSGHWGVDRSRGQLWLRVSRVPGGVEPRGHCSMMILPMVRWLSSNVWAVFMLLTVRPAS</sequence>
<evidence type="ECO:0000256" key="2">
    <source>
        <dbReference type="ARBA" id="ARBA00010961"/>
    </source>
</evidence>
<name>A0A0E4GYK2_MYCLN</name>
<dbReference type="GO" id="GO:0003677">
    <property type="term" value="F:DNA binding"/>
    <property type="evidence" value="ECO:0007669"/>
    <property type="project" value="UniProtKB-KW"/>
</dbReference>
<dbReference type="AlphaFoldDB" id="A0A0E4GYK2"/>
<proteinExistence type="inferred from homology"/>
<evidence type="ECO:0000313" key="7">
    <source>
        <dbReference type="Proteomes" id="UP000199251"/>
    </source>
</evidence>
<reference evidence="6 7" key="1">
    <citation type="submission" date="2015-03" db="EMBL/GenBank/DDBJ databases">
        <authorList>
            <person name="Urmite Genomes"/>
        </authorList>
    </citation>
    <scope>NUCLEOTIDE SEQUENCE [LARGE SCALE GENOMIC DNA]</scope>
    <source>
        <strain evidence="6 7">CSUR P1491</strain>
    </source>
</reference>
<evidence type="ECO:0000256" key="5">
    <source>
        <dbReference type="ARBA" id="ARBA00023172"/>
    </source>
</evidence>
<evidence type="ECO:0000256" key="4">
    <source>
        <dbReference type="ARBA" id="ARBA00023125"/>
    </source>
</evidence>
<keyword evidence="5" id="KW-0233">DNA recombination</keyword>
<dbReference type="EMBL" id="CTEE01000001">
    <property type="protein sequence ID" value="CQD14973.1"/>
    <property type="molecule type" value="Genomic_DNA"/>
</dbReference>
<keyword evidence="3" id="KW-0815">Transposition</keyword>
<keyword evidence="4" id="KW-0238">DNA-binding</keyword>
<protein>
    <submittedName>
        <fullName evidence="6">Transposase, mutator type</fullName>
    </submittedName>
</protein>
<evidence type="ECO:0000313" key="6">
    <source>
        <dbReference type="EMBL" id="CQD14973.1"/>
    </source>
</evidence>
<comment type="similarity">
    <text evidence="2">Belongs to the transposase mutator family.</text>
</comment>
<accession>A0A0E4GYK2</accession>
<dbReference type="Proteomes" id="UP000199251">
    <property type="component" value="Unassembled WGS sequence"/>
</dbReference>
<organism evidence="6 7">
    <name type="scientific">Mycobacterium lentiflavum</name>
    <dbReference type="NCBI Taxonomy" id="141349"/>
    <lineage>
        <taxon>Bacteria</taxon>
        <taxon>Bacillati</taxon>
        <taxon>Actinomycetota</taxon>
        <taxon>Actinomycetes</taxon>
        <taxon>Mycobacteriales</taxon>
        <taxon>Mycobacteriaceae</taxon>
        <taxon>Mycobacterium</taxon>
        <taxon>Mycobacterium simiae complex</taxon>
    </lineage>
</organism>
<dbReference type="GO" id="GO:0004803">
    <property type="term" value="F:transposase activity"/>
    <property type="evidence" value="ECO:0007669"/>
    <property type="project" value="InterPro"/>
</dbReference>
<comment type="function">
    <text evidence="1">Required for the transposition of the insertion element.</text>
</comment>
<dbReference type="GO" id="GO:0006313">
    <property type="term" value="P:DNA transposition"/>
    <property type="evidence" value="ECO:0007669"/>
    <property type="project" value="InterPro"/>
</dbReference>
<dbReference type="InterPro" id="IPR001207">
    <property type="entry name" value="Transposase_mutator"/>
</dbReference>
<gene>
    <name evidence="6" type="ORF">BN1232_03188</name>
</gene>